<keyword evidence="2" id="KW-1185">Reference proteome</keyword>
<dbReference type="SUPFAM" id="SSF55781">
    <property type="entry name" value="GAF domain-like"/>
    <property type="match status" value="1"/>
</dbReference>
<dbReference type="OrthoDB" id="7466251at2"/>
<accession>A0A1G9SFH3</accession>
<reference evidence="2" key="1">
    <citation type="submission" date="2016-10" db="EMBL/GenBank/DDBJ databases">
        <authorList>
            <person name="Varghese N."/>
            <person name="Submissions S."/>
        </authorList>
    </citation>
    <scope>NUCLEOTIDE SEQUENCE [LARGE SCALE GENOMIC DNA]</scope>
    <source>
        <strain evidence="2">DSM 45419</strain>
    </source>
</reference>
<protein>
    <recommendedName>
        <fullName evidence="3">ANTAR domain-containing protein</fullName>
    </recommendedName>
</protein>
<dbReference type="AlphaFoldDB" id="A0A1G9SFH3"/>
<organism evidence="1 2">
    <name type="scientific">Geodermatophilus siccatus</name>
    <dbReference type="NCBI Taxonomy" id="1137991"/>
    <lineage>
        <taxon>Bacteria</taxon>
        <taxon>Bacillati</taxon>
        <taxon>Actinomycetota</taxon>
        <taxon>Actinomycetes</taxon>
        <taxon>Geodermatophilales</taxon>
        <taxon>Geodermatophilaceae</taxon>
        <taxon>Geodermatophilus</taxon>
    </lineage>
</organism>
<name>A0A1G9SFH3_9ACTN</name>
<dbReference type="Proteomes" id="UP000198680">
    <property type="component" value="Unassembled WGS sequence"/>
</dbReference>
<sequence>MTGSAAERFDQALATTPAALDGPELLPCRLARASAAALGVDGAGLSLHVGVLRTPIGASDPQTAHAERLQFTVGDGPCLRAQDNGTVIAFSLEDIARNWPELWASLLNETTYRGVLSVPLPPPMGPLVVLDLYVHDPARLTCLDRDELQAVARVTTQELAVTVSGPEFPDDGSNWLEGPDAQRRALVWQAMGLVGIAFGLDATDAIATMRASAIAAGRVVDDVAGDIVAGRLVPADLRAAPDRDGHGG</sequence>
<gene>
    <name evidence="1" type="ORF">SAMN05660642_02216</name>
</gene>
<evidence type="ECO:0000313" key="1">
    <source>
        <dbReference type="EMBL" id="SDM34223.1"/>
    </source>
</evidence>
<proteinExistence type="predicted"/>
<evidence type="ECO:0008006" key="3">
    <source>
        <dbReference type="Google" id="ProtNLM"/>
    </source>
</evidence>
<dbReference type="STRING" id="1137991.SAMN05660642_02216"/>
<evidence type="ECO:0000313" key="2">
    <source>
        <dbReference type="Proteomes" id="UP000198680"/>
    </source>
</evidence>
<dbReference type="RefSeq" id="WP_091217777.1">
    <property type="nucleotide sequence ID" value="NZ_FNHE01000005.1"/>
</dbReference>
<dbReference type="EMBL" id="FNHE01000005">
    <property type="protein sequence ID" value="SDM34223.1"/>
    <property type="molecule type" value="Genomic_DNA"/>
</dbReference>